<dbReference type="CDD" id="cd00590">
    <property type="entry name" value="RRM_SF"/>
    <property type="match status" value="1"/>
</dbReference>
<dbReference type="Pfam" id="PF00076">
    <property type="entry name" value="RRM_1"/>
    <property type="match status" value="1"/>
</dbReference>
<feature type="non-terminal residue" evidence="3">
    <location>
        <position position="1"/>
    </location>
</feature>
<dbReference type="AlphaFoldDB" id="A0AAN5I3U7"/>
<evidence type="ECO:0000313" key="4">
    <source>
        <dbReference type="Proteomes" id="UP001328107"/>
    </source>
</evidence>
<dbReference type="InterPro" id="IPR012677">
    <property type="entry name" value="Nucleotide-bd_a/b_plait_sf"/>
</dbReference>
<dbReference type="InterPro" id="IPR035979">
    <property type="entry name" value="RBD_domain_sf"/>
</dbReference>
<dbReference type="Proteomes" id="UP001328107">
    <property type="component" value="Unassembled WGS sequence"/>
</dbReference>
<feature type="compositionally biased region" description="Basic and acidic residues" evidence="1">
    <location>
        <begin position="67"/>
        <end position="136"/>
    </location>
</feature>
<dbReference type="EMBL" id="BTRK01000004">
    <property type="protein sequence ID" value="GMR50505.1"/>
    <property type="molecule type" value="Genomic_DNA"/>
</dbReference>
<dbReference type="SMART" id="SM00360">
    <property type="entry name" value="RRM"/>
    <property type="match status" value="1"/>
</dbReference>
<protein>
    <recommendedName>
        <fullName evidence="2">RRM domain-containing protein</fullName>
    </recommendedName>
</protein>
<gene>
    <name evidence="3" type="ORF">PMAYCL1PPCAC_20700</name>
</gene>
<proteinExistence type="predicted"/>
<dbReference type="GO" id="GO:0003723">
    <property type="term" value="F:RNA binding"/>
    <property type="evidence" value="ECO:0007669"/>
    <property type="project" value="InterPro"/>
</dbReference>
<dbReference type="SUPFAM" id="SSF54928">
    <property type="entry name" value="RNA-binding domain, RBD"/>
    <property type="match status" value="1"/>
</dbReference>
<organism evidence="3 4">
    <name type="scientific">Pristionchus mayeri</name>
    <dbReference type="NCBI Taxonomy" id="1317129"/>
    <lineage>
        <taxon>Eukaryota</taxon>
        <taxon>Metazoa</taxon>
        <taxon>Ecdysozoa</taxon>
        <taxon>Nematoda</taxon>
        <taxon>Chromadorea</taxon>
        <taxon>Rhabditida</taxon>
        <taxon>Rhabditina</taxon>
        <taxon>Diplogasteromorpha</taxon>
        <taxon>Diplogasteroidea</taxon>
        <taxon>Neodiplogasteridae</taxon>
        <taxon>Pristionchus</taxon>
    </lineage>
</organism>
<sequence length="247" mass="28432">LQEHDTTAIHDESGMNLEEGEVTNYQNLDLPALTFGSESSPVMNVVEKDTTNETIDSESLKKRKRSGEKMNDSKKEDEKEMSKKIKETIEVPKKRKRSEETRRKRNEKEEEKGKDKEEGKSKTLKANKEKVEVEKEDIQPAVEEMKEATEMEGSEPPHKRMLIVTNLSAQTDNEILERLFKRIFDVVAAKVVCNGFELMPKGYVCFKTRKDALKALESMQVVNCSIDVNLLSMERRGERHSRLENII</sequence>
<evidence type="ECO:0000256" key="1">
    <source>
        <dbReference type="SAM" id="MobiDB-lite"/>
    </source>
</evidence>
<evidence type="ECO:0000259" key="2">
    <source>
        <dbReference type="SMART" id="SM00360"/>
    </source>
</evidence>
<name>A0AAN5I3U7_9BILA</name>
<feature type="region of interest" description="Disordered" evidence="1">
    <location>
        <begin position="35"/>
        <end position="136"/>
    </location>
</feature>
<feature type="domain" description="RRM" evidence="2">
    <location>
        <begin position="161"/>
        <end position="229"/>
    </location>
</feature>
<comment type="caution">
    <text evidence="3">The sequence shown here is derived from an EMBL/GenBank/DDBJ whole genome shotgun (WGS) entry which is preliminary data.</text>
</comment>
<dbReference type="Gene3D" id="3.30.70.330">
    <property type="match status" value="1"/>
</dbReference>
<reference evidence="4" key="1">
    <citation type="submission" date="2022-10" db="EMBL/GenBank/DDBJ databases">
        <title>Genome assembly of Pristionchus species.</title>
        <authorList>
            <person name="Yoshida K."/>
            <person name="Sommer R.J."/>
        </authorList>
    </citation>
    <scope>NUCLEOTIDE SEQUENCE [LARGE SCALE GENOMIC DNA]</scope>
    <source>
        <strain evidence="4">RS5460</strain>
    </source>
</reference>
<evidence type="ECO:0000313" key="3">
    <source>
        <dbReference type="EMBL" id="GMR50505.1"/>
    </source>
</evidence>
<keyword evidence="4" id="KW-1185">Reference proteome</keyword>
<dbReference type="InterPro" id="IPR000504">
    <property type="entry name" value="RRM_dom"/>
</dbReference>
<accession>A0AAN5I3U7</accession>